<sequence>MSLPNQVDSIPNTELSSMDSLPEEILAGVMDKLDRKADVSTILSLRGVSRKWCRVATPYVHIAVQNYQPRTANDQWNFHRSTDLLCYLCWKLAQKPHLSRFVKEVASRPWKDTRWKSAVAKADLRVRYREALAGAGHGVPDDAKDSIVAEMLCDAGDALLAFVLILCTDIEALMIPALDRGCGPRTRQVLRCARAQLENPLRDGPGAILGAIRYVQLGDYVNGLCLADALDVLALPRLQHLELGNLGDTTVDGNQPLPPFPENPKPYLRNRGPIDITLESCRLSSKGLTTLLSACGRPRSLFIKMRTGNVRPSRAPCFAEALELYGQSLEFLYLDTTAFENGLSSAADSTPTPTPDLDSQPPTPSARFLRAISSLSTNLKFLALSRADFRTPEDLRDALPTSLRELLILEIPEDFRHAGGYRSLARGPLAPNLQRVVCQRSVGLTDASAMYESCVRDRKLPSTRVLERSHSTIITYM</sequence>
<proteinExistence type="predicted"/>
<dbReference type="Proteomes" id="UP001369815">
    <property type="component" value="Unassembled WGS sequence"/>
</dbReference>
<evidence type="ECO:0000256" key="1">
    <source>
        <dbReference type="SAM" id="MobiDB-lite"/>
    </source>
</evidence>
<evidence type="ECO:0000313" key="2">
    <source>
        <dbReference type="EMBL" id="KAK6957806.1"/>
    </source>
</evidence>
<comment type="caution">
    <text evidence="2">The sequence shown here is derived from an EMBL/GenBank/DDBJ whole genome shotgun (WGS) entry which is preliminary data.</text>
</comment>
<dbReference type="AlphaFoldDB" id="A0AAX6MZ54"/>
<name>A0AAX6MZ54_9PEZI</name>
<keyword evidence="3" id="KW-1185">Reference proteome</keyword>
<accession>A0AAX6MZ54</accession>
<evidence type="ECO:0000313" key="3">
    <source>
        <dbReference type="Proteomes" id="UP001369815"/>
    </source>
</evidence>
<protein>
    <recommendedName>
        <fullName evidence="4">F-box domain-containing protein</fullName>
    </recommendedName>
</protein>
<gene>
    <name evidence="2" type="ORF">Daesc_000595</name>
</gene>
<dbReference type="EMBL" id="JBANMG010000001">
    <property type="protein sequence ID" value="KAK6957806.1"/>
    <property type="molecule type" value="Genomic_DNA"/>
</dbReference>
<evidence type="ECO:0008006" key="4">
    <source>
        <dbReference type="Google" id="ProtNLM"/>
    </source>
</evidence>
<reference evidence="2 3" key="1">
    <citation type="journal article" date="2024" name="Front Chem Biol">
        <title>Unveiling the potential of Daldinia eschscholtzii MFLUCC 19-0629 through bioactivity and bioinformatics studies for enhanced sustainable agriculture production.</title>
        <authorList>
            <person name="Brooks S."/>
            <person name="Weaver J.A."/>
            <person name="Klomchit A."/>
            <person name="Alharthi S.A."/>
            <person name="Onlamun T."/>
            <person name="Nurani R."/>
            <person name="Vong T.K."/>
            <person name="Alberti F."/>
            <person name="Greco C."/>
        </authorList>
    </citation>
    <scope>NUCLEOTIDE SEQUENCE [LARGE SCALE GENOMIC DNA]</scope>
    <source>
        <strain evidence="2">MFLUCC 19-0629</strain>
    </source>
</reference>
<feature type="region of interest" description="Disordered" evidence="1">
    <location>
        <begin position="344"/>
        <end position="364"/>
    </location>
</feature>
<organism evidence="2 3">
    <name type="scientific">Daldinia eschscholtzii</name>
    <dbReference type="NCBI Taxonomy" id="292717"/>
    <lineage>
        <taxon>Eukaryota</taxon>
        <taxon>Fungi</taxon>
        <taxon>Dikarya</taxon>
        <taxon>Ascomycota</taxon>
        <taxon>Pezizomycotina</taxon>
        <taxon>Sordariomycetes</taxon>
        <taxon>Xylariomycetidae</taxon>
        <taxon>Xylariales</taxon>
        <taxon>Hypoxylaceae</taxon>
        <taxon>Daldinia</taxon>
    </lineage>
</organism>